<accession>A0ABR1TEC8</accession>
<evidence type="ECO:0000256" key="1">
    <source>
        <dbReference type="SAM" id="SignalP"/>
    </source>
</evidence>
<keyword evidence="3" id="KW-1185">Reference proteome</keyword>
<protein>
    <submittedName>
        <fullName evidence="2">Uncharacterized protein</fullName>
    </submittedName>
</protein>
<evidence type="ECO:0000313" key="2">
    <source>
        <dbReference type="EMBL" id="KAK8044970.1"/>
    </source>
</evidence>
<feature type="signal peptide" evidence="1">
    <location>
        <begin position="1"/>
        <end position="21"/>
    </location>
</feature>
<feature type="chain" id="PRO_5046853088" evidence="1">
    <location>
        <begin position="22"/>
        <end position="150"/>
    </location>
</feature>
<reference evidence="2 3" key="1">
    <citation type="submission" date="2023-01" db="EMBL/GenBank/DDBJ databases">
        <title>Analysis of 21 Apiospora genomes using comparative genomics revels a genus with tremendous synthesis potential of carbohydrate active enzymes and secondary metabolites.</title>
        <authorList>
            <person name="Sorensen T."/>
        </authorList>
    </citation>
    <scope>NUCLEOTIDE SEQUENCE [LARGE SCALE GENOMIC DNA]</scope>
    <source>
        <strain evidence="2 3">CBS 33761</strain>
    </source>
</reference>
<keyword evidence="1" id="KW-0732">Signal</keyword>
<sequence>MRLPFILVWLYATTALASTKAMPWEIQYFYSIYKIEWKVHGANGPRVIAHDCKHDANNWKVTPSEVEAAKTKVGGREKYNAWNAKRLQDQMDNNAADEAQFLADAAAEGMEGICTLDEFAKHMGSTDTFKNYEYERSGHKLSEIFPVVPQ</sequence>
<dbReference type="EMBL" id="JAQQWK010000003">
    <property type="protein sequence ID" value="KAK8044970.1"/>
    <property type="molecule type" value="Genomic_DNA"/>
</dbReference>
<evidence type="ECO:0000313" key="3">
    <source>
        <dbReference type="Proteomes" id="UP001444661"/>
    </source>
</evidence>
<gene>
    <name evidence="2" type="ORF">PG993_004994</name>
</gene>
<dbReference type="Proteomes" id="UP001444661">
    <property type="component" value="Unassembled WGS sequence"/>
</dbReference>
<proteinExistence type="predicted"/>
<name>A0ABR1TEC8_9PEZI</name>
<organism evidence="2 3">
    <name type="scientific">Apiospora rasikravindrae</name>
    <dbReference type="NCBI Taxonomy" id="990691"/>
    <lineage>
        <taxon>Eukaryota</taxon>
        <taxon>Fungi</taxon>
        <taxon>Dikarya</taxon>
        <taxon>Ascomycota</taxon>
        <taxon>Pezizomycotina</taxon>
        <taxon>Sordariomycetes</taxon>
        <taxon>Xylariomycetidae</taxon>
        <taxon>Amphisphaeriales</taxon>
        <taxon>Apiosporaceae</taxon>
        <taxon>Apiospora</taxon>
    </lineage>
</organism>
<comment type="caution">
    <text evidence="2">The sequence shown here is derived from an EMBL/GenBank/DDBJ whole genome shotgun (WGS) entry which is preliminary data.</text>
</comment>